<dbReference type="PROSITE" id="PS51128">
    <property type="entry name" value="ZF_DKSA_2"/>
    <property type="match status" value="1"/>
</dbReference>
<dbReference type="PANTHER" id="PTHR33823">
    <property type="entry name" value="RNA POLYMERASE-BINDING TRANSCRIPTION FACTOR DKSA-RELATED"/>
    <property type="match status" value="1"/>
</dbReference>
<evidence type="ECO:0000256" key="1">
    <source>
        <dbReference type="ARBA" id="ARBA00022723"/>
    </source>
</evidence>
<dbReference type="EMBL" id="FNJI01000005">
    <property type="protein sequence ID" value="SDO76723.1"/>
    <property type="molecule type" value="Genomic_DNA"/>
</dbReference>
<name>A0A1H0M8I6_9BACT</name>
<evidence type="ECO:0000256" key="2">
    <source>
        <dbReference type="ARBA" id="ARBA00022771"/>
    </source>
</evidence>
<dbReference type="RefSeq" id="WP_092220436.1">
    <property type="nucleotide sequence ID" value="NZ_FNJI01000005.1"/>
</dbReference>
<evidence type="ECO:0000256" key="4">
    <source>
        <dbReference type="PROSITE-ProRule" id="PRU00510"/>
    </source>
</evidence>
<sequence length="88" mass="10141">MASSQSGLAMALEANHRDRLKLAKIDRALDRVERREYGYCELTGEEIGLKRLVAQPLATLCIEAQEMIETRMRSHRVVRPEKKQTIFL</sequence>
<dbReference type="InterPro" id="IPR000962">
    <property type="entry name" value="Znf_DskA_TraR"/>
</dbReference>
<keyword evidence="3" id="KW-0862">Zinc</keyword>
<dbReference type="PROSITE" id="PS01102">
    <property type="entry name" value="ZF_DKSA_1"/>
    <property type="match status" value="1"/>
</dbReference>
<organism evidence="6 7">
    <name type="scientific">Desulforhopalus singaporensis</name>
    <dbReference type="NCBI Taxonomy" id="91360"/>
    <lineage>
        <taxon>Bacteria</taxon>
        <taxon>Pseudomonadati</taxon>
        <taxon>Thermodesulfobacteriota</taxon>
        <taxon>Desulfobulbia</taxon>
        <taxon>Desulfobulbales</taxon>
        <taxon>Desulfocapsaceae</taxon>
        <taxon>Desulforhopalus</taxon>
    </lineage>
</organism>
<feature type="zinc finger region" description="dksA C4-type" evidence="4">
    <location>
        <begin position="40"/>
        <end position="64"/>
    </location>
</feature>
<protein>
    <submittedName>
        <fullName evidence="6">RNA polymerase-binding protein DksA</fullName>
    </submittedName>
</protein>
<feature type="domain" description="Zinc finger DksA/TraR C4-type" evidence="5">
    <location>
        <begin position="35"/>
        <end position="66"/>
    </location>
</feature>
<evidence type="ECO:0000259" key="5">
    <source>
        <dbReference type="Pfam" id="PF01258"/>
    </source>
</evidence>
<evidence type="ECO:0000313" key="7">
    <source>
        <dbReference type="Proteomes" id="UP000199073"/>
    </source>
</evidence>
<keyword evidence="2" id="KW-0863">Zinc-finger</keyword>
<dbReference type="InterPro" id="IPR020458">
    <property type="entry name" value="Znf_DskA_TraR_CS"/>
</dbReference>
<accession>A0A1H0M8I6</accession>
<dbReference type="SUPFAM" id="SSF57716">
    <property type="entry name" value="Glucocorticoid receptor-like (DNA-binding domain)"/>
    <property type="match status" value="1"/>
</dbReference>
<gene>
    <name evidence="6" type="ORF">SAMN05660330_01024</name>
</gene>
<keyword evidence="1" id="KW-0479">Metal-binding</keyword>
<proteinExistence type="predicted"/>
<dbReference type="AlphaFoldDB" id="A0A1H0M8I6"/>
<dbReference type="PANTHER" id="PTHR33823:SF2">
    <property type="entry name" value="RNA POLYMERASE-BINDING TRANSCRIPTION FACTOR DKSA"/>
    <property type="match status" value="1"/>
</dbReference>
<dbReference type="Pfam" id="PF01258">
    <property type="entry name" value="zf-dskA_traR"/>
    <property type="match status" value="1"/>
</dbReference>
<dbReference type="Gene3D" id="1.20.120.910">
    <property type="entry name" value="DksA, coiled-coil domain"/>
    <property type="match status" value="1"/>
</dbReference>
<dbReference type="OrthoDB" id="9803742at2"/>
<dbReference type="STRING" id="91360.SAMN05660330_01024"/>
<dbReference type="GO" id="GO:0008270">
    <property type="term" value="F:zinc ion binding"/>
    <property type="evidence" value="ECO:0007669"/>
    <property type="project" value="UniProtKB-KW"/>
</dbReference>
<evidence type="ECO:0000313" key="6">
    <source>
        <dbReference type="EMBL" id="SDO76723.1"/>
    </source>
</evidence>
<keyword evidence="7" id="KW-1185">Reference proteome</keyword>
<dbReference type="Proteomes" id="UP000199073">
    <property type="component" value="Unassembled WGS sequence"/>
</dbReference>
<reference evidence="6 7" key="1">
    <citation type="submission" date="2016-10" db="EMBL/GenBank/DDBJ databases">
        <authorList>
            <person name="de Groot N.N."/>
        </authorList>
    </citation>
    <scope>NUCLEOTIDE SEQUENCE [LARGE SCALE GENOMIC DNA]</scope>
    <source>
        <strain evidence="6 7">DSM 12130</strain>
    </source>
</reference>
<evidence type="ECO:0000256" key="3">
    <source>
        <dbReference type="ARBA" id="ARBA00022833"/>
    </source>
</evidence>